<dbReference type="PANTHER" id="PTHR10848">
    <property type="entry name" value="MEIOTIC RECOMBINATION PROTEIN SPO11"/>
    <property type="match status" value="1"/>
</dbReference>
<dbReference type="GO" id="GO:0046872">
    <property type="term" value="F:metal ion binding"/>
    <property type="evidence" value="ECO:0007669"/>
    <property type="project" value="UniProtKB-KW"/>
</dbReference>
<comment type="similarity">
    <text evidence="3">Belongs to the TOP6A family.</text>
</comment>
<evidence type="ECO:0000256" key="1">
    <source>
        <dbReference type="ARBA" id="ARBA00000185"/>
    </source>
</evidence>
<evidence type="ECO:0000313" key="14">
    <source>
        <dbReference type="Proteomes" id="UP000038009"/>
    </source>
</evidence>
<feature type="domain" description="Spo11/DNA topoisomerase VI subunit A N-terminal" evidence="11">
    <location>
        <begin position="107"/>
        <end position="165"/>
    </location>
</feature>
<feature type="domain" description="Topoisomerase 6 subunit A/Spo11 TOPRIM" evidence="12">
    <location>
        <begin position="281"/>
        <end position="355"/>
    </location>
</feature>
<evidence type="ECO:0000256" key="3">
    <source>
        <dbReference type="ARBA" id="ARBA00006559"/>
    </source>
</evidence>
<keyword evidence="5" id="KW-0479">Metal-binding</keyword>
<evidence type="ECO:0000256" key="4">
    <source>
        <dbReference type="ARBA" id="ARBA00012895"/>
    </source>
</evidence>
<dbReference type="GO" id="GO:0000228">
    <property type="term" value="C:nuclear chromosome"/>
    <property type="evidence" value="ECO:0007669"/>
    <property type="project" value="TreeGrafter"/>
</dbReference>
<feature type="region of interest" description="Disordered" evidence="10">
    <location>
        <begin position="548"/>
        <end position="569"/>
    </location>
</feature>
<dbReference type="GO" id="GO:0007131">
    <property type="term" value="P:reciprocal meiotic recombination"/>
    <property type="evidence" value="ECO:0007669"/>
    <property type="project" value="TreeGrafter"/>
</dbReference>
<dbReference type="GO" id="GO:0003918">
    <property type="term" value="F:DNA topoisomerase type II (double strand cut, ATP-hydrolyzing) activity"/>
    <property type="evidence" value="ECO:0007669"/>
    <property type="project" value="UniProtKB-EC"/>
</dbReference>
<accession>A0A0N0P4C1</accession>
<protein>
    <recommendedName>
        <fullName evidence="4">DNA topoisomerase (ATP-hydrolyzing)</fullName>
        <ecNumber evidence="4">5.6.2.2</ecNumber>
    </recommendedName>
</protein>
<dbReference type="OrthoDB" id="5377392at2759"/>
<keyword evidence="14" id="KW-1185">Reference proteome</keyword>
<evidence type="ECO:0000256" key="10">
    <source>
        <dbReference type="SAM" id="MobiDB-lite"/>
    </source>
</evidence>
<dbReference type="GO" id="GO:0003677">
    <property type="term" value="F:DNA binding"/>
    <property type="evidence" value="ECO:0007669"/>
    <property type="project" value="UniProtKB-KW"/>
</dbReference>
<comment type="cofactor">
    <cofactor evidence="2">
        <name>Mg(2+)</name>
        <dbReference type="ChEBI" id="CHEBI:18420"/>
    </cofactor>
</comment>
<name>A0A0N0P4C1_LEPSE</name>
<keyword evidence="7" id="KW-0799">Topoisomerase</keyword>
<sequence>MSDTFEEITPCVVASNSKEALRDEVIRRMEVYVLELLYNMLPRSCLPASQSRAVDVSRAVTGRSDLMATKPEKRNHPSTASQLPTHHSRWPLAQKEGPSLRALRTSRQHLLLLRLLFSNVQRMTVQTHRDVYYHLVREVPSQMVVNHTVQQLARVLRMPRHLMGVTAGGRGCIAGAIFYHGTSLEGPALARAGMPLPLLEDDLNVLCIDECDAVEGERPELWQSREEVDTMHFECPAVSPRRSGSNATPTAGGAPTLTDEEDTAPSSPDFKGFQIRGNVRFILVIEKQAVFAHLLREGLPRLVPCVLLTAQGFPTHAAHRLLANLHAAVPRAAVVGLVDYNPHGLAILSAYRWPSGGAKAWPPSTVACASSLEGAPVSRGAMPANRFCAVEALRWLGLRATHLRRIGQFMCQQGSRITGVQTLCTAARVRLDPIETHSKPMKRMHAPVDAAGSLRTPGDACASTFFSDPTPQSTVNRKRGRMDGTHLNEVDAPPLPIATPVAEADVARDMQPPPLQSFTPRDTVVLDNLIKQLETRLRNASMEASVLSASTSPADSTRAVRQQRQQPTLAPMKTAERTNTMVGNCPIDMLPHDPASVSTSCWLREAKEMRSRAAKCEFEVLYTHLFSPLFGGASMATGAVDTPFSEWAAPRSGFAVWVAQQLLRGEYI</sequence>
<dbReference type="VEuPathDB" id="TriTrypDB:Lsey_0207_0020"/>
<comment type="catalytic activity">
    <reaction evidence="1">
        <text>ATP-dependent breakage, passage and rejoining of double-stranded DNA.</text>
        <dbReference type="EC" id="5.6.2.2"/>
    </reaction>
</comment>
<evidence type="ECO:0000256" key="2">
    <source>
        <dbReference type="ARBA" id="ARBA00001946"/>
    </source>
</evidence>
<dbReference type="PANTHER" id="PTHR10848:SF2">
    <property type="entry name" value="RECOMBINATION PROTEIN SPO11, PUTATIVE-RELATED"/>
    <property type="match status" value="1"/>
</dbReference>
<dbReference type="Pfam" id="PF21180">
    <property type="entry name" value="TOP6A-Spo11_Toprim"/>
    <property type="match status" value="1"/>
</dbReference>
<evidence type="ECO:0000256" key="9">
    <source>
        <dbReference type="ARBA" id="ARBA00023235"/>
    </source>
</evidence>
<dbReference type="EC" id="5.6.2.2" evidence="4"/>
<reference evidence="13 14" key="1">
    <citation type="journal article" date="2015" name="PLoS Pathog.">
        <title>Leptomonas seymouri: Adaptations to the Dixenous Life Cycle Analyzed by Genome Sequencing, Transcriptome Profiling and Co-infection with Leishmania donovani.</title>
        <authorList>
            <person name="Kraeva N."/>
            <person name="Butenko A."/>
            <person name="Hlavacova J."/>
            <person name="Kostygov A."/>
            <person name="Myskova J."/>
            <person name="Grybchuk D."/>
            <person name="Lestinova T."/>
            <person name="Votypka J."/>
            <person name="Volf P."/>
            <person name="Opperdoes F."/>
            <person name="Flegontov P."/>
            <person name="Lukes J."/>
            <person name="Yurchenko V."/>
        </authorList>
    </citation>
    <scope>NUCLEOTIDE SEQUENCE [LARGE SCALE GENOMIC DNA]</scope>
    <source>
        <strain evidence="13 14">ATCC 30220</strain>
    </source>
</reference>
<dbReference type="Proteomes" id="UP000038009">
    <property type="component" value="Unassembled WGS sequence"/>
</dbReference>
<dbReference type="GO" id="GO:0042138">
    <property type="term" value="P:meiotic DNA double-strand break formation"/>
    <property type="evidence" value="ECO:0007669"/>
    <property type="project" value="TreeGrafter"/>
</dbReference>
<proteinExistence type="inferred from homology"/>
<keyword evidence="8" id="KW-0238">DNA-binding</keyword>
<dbReference type="InterPro" id="IPR036078">
    <property type="entry name" value="Spo11/TopoVI_A_sf"/>
</dbReference>
<evidence type="ECO:0000256" key="5">
    <source>
        <dbReference type="ARBA" id="ARBA00022723"/>
    </source>
</evidence>
<feature type="region of interest" description="Disordered" evidence="10">
    <location>
        <begin position="237"/>
        <end position="269"/>
    </location>
</feature>
<gene>
    <name evidence="13" type="ORF">ABL78_5812</name>
</gene>
<evidence type="ECO:0000259" key="11">
    <source>
        <dbReference type="Pfam" id="PF04406"/>
    </source>
</evidence>
<feature type="region of interest" description="Disordered" evidence="10">
    <location>
        <begin position="64"/>
        <end position="91"/>
    </location>
</feature>
<dbReference type="Gene3D" id="3.40.1360.10">
    <property type="match status" value="1"/>
</dbReference>
<dbReference type="Pfam" id="PF04406">
    <property type="entry name" value="TP6A_N"/>
    <property type="match status" value="1"/>
</dbReference>
<dbReference type="InterPro" id="IPR034136">
    <property type="entry name" value="TOPRIM_Topo6A/Spo11"/>
</dbReference>
<evidence type="ECO:0000256" key="6">
    <source>
        <dbReference type="ARBA" id="ARBA00022842"/>
    </source>
</evidence>
<feature type="compositionally biased region" description="Low complexity" evidence="10">
    <location>
        <begin position="247"/>
        <end position="256"/>
    </location>
</feature>
<dbReference type="InterPro" id="IPR013049">
    <property type="entry name" value="Spo11/TopoVI_A_N"/>
</dbReference>
<dbReference type="SUPFAM" id="SSF56726">
    <property type="entry name" value="DNA topoisomerase IV, alpha subunit"/>
    <property type="match status" value="1"/>
</dbReference>
<keyword evidence="6" id="KW-0460">Magnesium</keyword>
<dbReference type="EMBL" id="LJSK01000207">
    <property type="protein sequence ID" value="KPI85119.1"/>
    <property type="molecule type" value="Genomic_DNA"/>
</dbReference>
<organism evidence="13 14">
    <name type="scientific">Leptomonas seymouri</name>
    <dbReference type="NCBI Taxonomy" id="5684"/>
    <lineage>
        <taxon>Eukaryota</taxon>
        <taxon>Discoba</taxon>
        <taxon>Euglenozoa</taxon>
        <taxon>Kinetoplastea</taxon>
        <taxon>Metakinetoplastina</taxon>
        <taxon>Trypanosomatida</taxon>
        <taxon>Trypanosomatidae</taxon>
        <taxon>Leishmaniinae</taxon>
        <taxon>Leptomonas</taxon>
    </lineage>
</organism>
<feature type="compositionally biased region" description="Polar residues" evidence="10">
    <location>
        <begin position="548"/>
        <end position="568"/>
    </location>
</feature>
<keyword evidence="9" id="KW-0413">Isomerase</keyword>
<dbReference type="AlphaFoldDB" id="A0A0N0P4C1"/>
<evidence type="ECO:0000256" key="7">
    <source>
        <dbReference type="ARBA" id="ARBA00023029"/>
    </source>
</evidence>
<comment type="caution">
    <text evidence="13">The sequence shown here is derived from an EMBL/GenBank/DDBJ whole genome shotgun (WGS) entry which is preliminary data.</text>
</comment>
<dbReference type="GO" id="GO:0000706">
    <property type="term" value="P:meiotic DNA double-strand break processing"/>
    <property type="evidence" value="ECO:0007669"/>
    <property type="project" value="TreeGrafter"/>
</dbReference>
<evidence type="ECO:0000313" key="13">
    <source>
        <dbReference type="EMBL" id="KPI85119.1"/>
    </source>
</evidence>
<dbReference type="OMA" id="DVYYHLV"/>
<evidence type="ECO:0000256" key="8">
    <source>
        <dbReference type="ARBA" id="ARBA00023125"/>
    </source>
</evidence>
<dbReference type="GO" id="GO:0005524">
    <property type="term" value="F:ATP binding"/>
    <property type="evidence" value="ECO:0007669"/>
    <property type="project" value="InterPro"/>
</dbReference>
<dbReference type="InterPro" id="IPR002815">
    <property type="entry name" value="Spo11/TopoVI_A"/>
</dbReference>
<evidence type="ECO:0000259" key="12">
    <source>
        <dbReference type="Pfam" id="PF21180"/>
    </source>
</evidence>